<evidence type="ECO:0000313" key="3">
    <source>
        <dbReference type="EMBL" id="CAD8839014.1"/>
    </source>
</evidence>
<dbReference type="GO" id="GO:0043161">
    <property type="term" value="P:proteasome-mediated ubiquitin-dependent protein catabolic process"/>
    <property type="evidence" value="ECO:0007669"/>
    <property type="project" value="TreeGrafter"/>
</dbReference>
<reference evidence="3" key="1">
    <citation type="submission" date="2021-01" db="EMBL/GenBank/DDBJ databases">
        <authorList>
            <person name="Corre E."/>
            <person name="Pelletier E."/>
            <person name="Niang G."/>
            <person name="Scheremetjew M."/>
            <person name="Finn R."/>
            <person name="Kale V."/>
            <person name="Holt S."/>
            <person name="Cochrane G."/>
            <person name="Meng A."/>
            <person name="Brown T."/>
            <person name="Cohen L."/>
        </authorList>
    </citation>
    <scope>NUCLEOTIDE SEQUENCE</scope>
</reference>
<feature type="domain" description="SEP" evidence="2">
    <location>
        <begin position="359"/>
        <end position="423"/>
    </location>
</feature>
<dbReference type="SUPFAM" id="SSF54236">
    <property type="entry name" value="Ubiquitin-like"/>
    <property type="match status" value="1"/>
</dbReference>
<dbReference type="InterPro" id="IPR036241">
    <property type="entry name" value="NSFL1C_SEP_dom_sf"/>
</dbReference>
<dbReference type="InterPro" id="IPR012989">
    <property type="entry name" value="SEP_domain"/>
</dbReference>
<name>A0A7S1F1R0_NOCSC</name>
<evidence type="ECO:0000259" key="2">
    <source>
        <dbReference type="PROSITE" id="PS51399"/>
    </source>
</evidence>
<feature type="compositionally biased region" description="Polar residues" evidence="1">
    <location>
        <begin position="43"/>
        <end position="53"/>
    </location>
</feature>
<dbReference type="InterPro" id="IPR029071">
    <property type="entry name" value="Ubiquitin-like_domsf"/>
</dbReference>
<gene>
    <name evidence="3" type="ORF">NSCI0253_LOCUS13362</name>
</gene>
<protein>
    <recommendedName>
        <fullName evidence="2">SEP domain-containing protein</fullName>
    </recommendedName>
</protein>
<dbReference type="GO" id="GO:0043130">
    <property type="term" value="F:ubiquitin binding"/>
    <property type="evidence" value="ECO:0007669"/>
    <property type="project" value="TreeGrafter"/>
</dbReference>
<proteinExistence type="predicted"/>
<feature type="compositionally biased region" description="Polar residues" evidence="1">
    <location>
        <begin position="135"/>
        <end position="148"/>
    </location>
</feature>
<feature type="compositionally biased region" description="Low complexity" evidence="1">
    <location>
        <begin position="101"/>
        <end position="110"/>
    </location>
</feature>
<organism evidence="3">
    <name type="scientific">Noctiluca scintillans</name>
    <name type="common">Sea sparkle</name>
    <name type="synonym">Red tide dinoflagellate</name>
    <dbReference type="NCBI Taxonomy" id="2966"/>
    <lineage>
        <taxon>Eukaryota</taxon>
        <taxon>Sar</taxon>
        <taxon>Alveolata</taxon>
        <taxon>Dinophyceae</taxon>
        <taxon>Noctilucales</taxon>
        <taxon>Noctilucaceae</taxon>
        <taxon>Noctiluca</taxon>
    </lineage>
</organism>
<dbReference type="AlphaFoldDB" id="A0A7S1F1R0"/>
<dbReference type="PANTHER" id="PTHR23333">
    <property type="entry name" value="UBX DOMAIN CONTAINING PROTEIN"/>
    <property type="match status" value="1"/>
</dbReference>
<feature type="compositionally biased region" description="Basic and acidic residues" evidence="1">
    <location>
        <begin position="85"/>
        <end position="95"/>
    </location>
</feature>
<dbReference type="PROSITE" id="PS51399">
    <property type="entry name" value="SEP"/>
    <property type="match status" value="1"/>
</dbReference>
<dbReference type="EMBL" id="HBFQ01019078">
    <property type="protein sequence ID" value="CAD8839014.1"/>
    <property type="molecule type" value="Transcribed_RNA"/>
</dbReference>
<accession>A0A7S1F1R0</accession>
<feature type="region of interest" description="Disordered" evidence="1">
    <location>
        <begin position="85"/>
        <end position="151"/>
    </location>
</feature>
<dbReference type="PANTHER" id="PTHR23333:SF4">
    <property type="entry name" value="UBX DOMAIN-CONTAINING PROTEIN 11"/>
    <property type="match status" value="1"/>
</dbReference>
<evidence type="ECO:0000256" key="1">
    <source>
        <dbReference type="SAM" id="MobiDB-lite"/>
    </source>
</evidence>
<sequence length="550" mass="59527">MVITDSWFARQGDYFVLPEPVTSETASSDRSTDVYRSRFSVRSGGQSTPQSVGCGTDEALTVLEDTEPCPPIGCSSSLRTASHSVLKEGSHKSLSEDSSCPASSRELLSPRSRRPLRMPQAQERRADGRGPSPDVSRSISAPSTQTARRTSKALSVAAGAIASGRQLPSVGAVGPVVFSKTSVVRPTTGNVDDSAAPLAQLQRLNKAQAVKIASQSMEILSIKSELRALKETVTSPSADHASDCTVHDKRVRPSEDRVRALCGECERHKKQIHDMTKFLADYGLTWVGDSSDLRASGLPCTSEGLGEHAGEASVASIPDLNVMRSRVSELNLIAVRESTRIVSEQRDGCVRARLVVEAVPSLPLTFFLDGLTLGGRALVLYESEKAKRIIEDVLDGFFPLCLKGEHPEGVRLEVVDRTDILYDGWKTRTPSASELMNCAPLTSRRTRLRVRREVSAARREVSLLSCDRNPKASFARVQVKFEDRSIIVLLEPVHTVGTLQECLALEDGPSNHSNYILRTACPPLTYADPAQTMVDAGFVPSATIYASAGL</sequence>
<dbReference type="SUPFAM" id="SSF102848">
    <property type="entry name" value="NSFL1 (p97 ATPase) cofactor p47, SEP domain"/>
    <property type="match status" value="1"/>
</dbReference>
<feature type="region of interest" description="Disordered" evidence="1">
    <location>
        <begin position="21"/>
        <end position="54"/>
    </location>
</feature>